<reference evidence="8 9" key="1">
    <citation type="submission" date="2021-06" db="EMBL/GenBank/DDBJ databases">
        <authorList>
            <person name="Palmer J.M."/>
        </authorList>
    </citation>
    <scope>NUCLEOTIDE SEQUENCE [LARGE SCALE GENOMIC DNA]</scope>
    <source>
        <strain evidence="8 9">MEX-2019</strain>
        <tissue evidence="8">Muscle</tissue>
    </source>
</reference>
<dbReference type="PROSITE" id="PS50039">
    <property type="entry name" value="FORK_HEAD_3"/>
    <property type="match status" value="1"/>
</dbReference>
<dbReference type="InterPro" id="IPR036388">
    <property type="entry name" value="WH-like_DNA-bd_sf"/>
</dbReference>
<proteinExistence type="predicted"/>
<feature type="region of interest" description="Disordered" evidence="5">
    <location>
        <begin position="223"/>
        <end position="272"/>
    </location>
</feature>
<dbReference type="PANTHER" id="PTHR11829">
    <property type="entry name" value="FORKHEAD BOX PROTEIN"/>
    <property type="match status" value="1"/>
</dbReference>
<dbReference type="SUPFAM" id="SSF46785">
    <property type="entry name" value="Winged helix' DNA-binding domain"/>
    <property type="match status" value="1"/>
</dbReference>
<dbReference type="GO" id="GO:0000981">
    <property type="term" value="F:DNA-binding transcription factor activity, RNA polymerase II-specific"/>
    <property type="evidence" value="ECO:0007669"/>
    <property type="project" value="TreeGrafter"/>
</dbReference>
<feature type="chain" id="PRO_5043978999" description="Fork-head domain-containing protein" evidence="6">
    <location>
        <begin position="31"/>
        <end position="335"/>
    </location>
</feature>
<gene>
    <name evidence="8" type="ORF">CRENBAI_009602</name>
</gene>
<feature type="signal peptide" evidence="6">
    <location>
        <begin position="1"/>
        <end position="30"/>
    </location>
</feature>
<evidence type="ECO:0000256" key="1">
    <source>
        <dbReference type="ARBA" id="ARBA00004123"/>
    </source>
</evidence>
<dbReference type="FunFam" id="1.10.10.10:FF:000266">
    <property type="entry name" value="Forkhead box protein L1"/>
    <property type="match status" value="1"/>
</dbReference>
<evidence type="ECO:0000256" key="5">
    <source>
        <dbReference type="SAM" id="MobiDB-lite"/>
    </source>
</evidence>
<dbReference type="SMART" id="SM00339">
    <property type="entry name" value="FH"/>
    <property type="match status" value="1"/>
</dbReference>
<keyword evidence="2 4" id="KW-0238">DNA-binding</keyword>
<keyword evidence="9" id="KW-1185">Reference proteome</keyword>
<protein>
    <recommendedName>
        <fullName evidence="7">Fork-head domain-containing protein</fullName>
    </recommendedName>
</protein>
<dbReference type="InterPro" id="IPR001766">
    <property type="entry name" value="Fork_head_dom"/>
</dbReference>
<evidence type="ECO:0000313" key="8">
    <source>
        <dbReference type="EMBL" id="KAK5605591.1"/>
    </source>
</evidence>
<dbReference type="InterPro" id="IPR036390">
    <property type="entry name" value="WH_DNA-bd_sf"/>
</dbReference>
<dbReference type="AlphaFoldDB" id="A0AAV9R6Z7"/>
<feature type="domain" description="Fork-head" evidence="7">
    <location>
        <begin position="123"/>
        <end position="221"/>
    </location>
</feature>
<evidence type="ECO:0000259" key="7">
    <source>
        <dbReference type="PROSITE" id="PS50039"/>
    </source>
</evidence>
<evidence type="ECO:0000256" key="2">
    <source>
        <dbReference type="ARBA" id="ARBA00023125"/>
    </source>
</evidence>
<dbReference type="Gene3D" id="1.10.10.10">
    <property type="entry name" value="Winged helix-like DNA-binding domain superfamily/Winged helix DNA-binding domain"/>
    <property type="match status" value="1"/>
</dbReference>
<sequence length="335" mass="37732">MCIVRDKRKHWLLPLETLVFLLFSVQEGESLDPVLGEQPGVRRVGGLAVFSRAQSVGGLSRAWWLSSTAGQSVAAGLWTGRSCCSTPDSSKMFDNSHYPFNCFNYDGDGYPSSGTDEEKRICRPAYSYIALIAMAIQQNPEQRVTLSGIYEFIMNRFPYYRSNQRAWQNSIRHNLSLNSCFIKVPRTEGNEKGKGNYWTFAAGCESMLDLFENGNFRRRRRRRNMKTGLRDSGEASFHPVESLGNQQGPSSGRPELDSALCHLNPERPRSSLQQNHLIPTSNQQGKPESEIKFSIDYILSTPDPPLPGFRSSIVPTGPPAHVLEPQQLNLHFWTL</sequence>
<dbReference type="Proteomes" id="UP001311232">
    <property type="component" value="Unassembled WGS sequence"/>
</dbReference>
<evidence type="ECO:0000256" key="3">
    <source>
        <dbReference type="ARBA" id="ARBA00023242"/>
    </source>
</evidence>
<comment type="subcellular location">
    <subcellularLocation>
        <location evidence="1 4">Nucleus</location>
    </subcellularLocation>
</comment>
<keyword evidence="3 4" id="KW-0539">Nucleus</keyword>
<dbReference type="InterPro" id="IPR050211">
    <property type="entry name" value="FOX_domain-containing"/>
</dbReference>
<accession>A0AAV9R6Z7</accession>
<dbReference type="GO" id="GO:0030154">
    <property type="term" value="P:cell differentiation"/>
    <property type="evidence" value="ECO:0007669"/>
    <property type="project" value="TreeGrafter"/>
</dbReference>
<dbReference type="PROSITE" id="PS00658">
    <property type="entry name" value="FORK_HEAD_2"/>
    <property type="match status" value="1"/>
</dbReference>
<dbReference type="InterPro" id="IPR030456">
    <property type="entry name" value="TF_fork_head_CS_2"/>
</dbReference>
<keyword evidence="6" id="KW-0732">Signal</keyword>
<dbReference type="GO" id="GO:0009653">
    <property type="term" value="P:anatomical structure morphogenesis"/>
    <property type="evidence" value="ECO:0007669"/>
    <property type="project" value="TreeGrafter"/>
</dbReference>
<name>A0AAV9R6Z7_9TELE</name>
<comment type="caution">
    <text evidence="8">The sequence shown here is derived from an EMBL/GenBank/DDBJ whole genome shotgun (WGS) entry which is preliminary data.</text>
</comment>
<dbReference type="GO" id="GO:0005634">
    <property type="term" value="C:nucleus"/>
    <property type="evidence" value="ECO:0007669"/>
    <property type="project" value="UniProtKB-SubCell"/>
</dbReference>
<evidence type="ECO:0000256" key="4">
    <source>
        <dbReference type="PROSITE-ProRule" id="PRU00089"/>
    </source>
</evidence>
<feature type="DNA-binding region" description="Fork-head" evidence="4">
    <location>
        <begin position="123"/>
        <end position="221"/>
    </location>
</feature>
<evidence type="ECO:0000256" key="6">
    <source>
        <dbReference type="SAM" id="SignalP"/>
    </source>
</evidence>
<dbReference type="GO" id="GO:0000978">
    <property type="term" value="F:RNA polymerase II cis-regulatory region sequence-specific DNA binding"/>
    <property type="evidence" value="ECO:0007669"/>
    <property type="project" value="TreeGrafter"/>
</dbReference>
<evidence type="ECO:0000313" key="9">
    <source>
        <dbReference type="Proteomes" id="UP001311232"/>
    </source>
</evidence>
<dbReference type="PRINTS" id="PR00053">
    <property type="entry name" value="FORKHEAD"/>
</dbReference>
<dbReference type="PANTHER" id="PTHR11829:SF211">
    <property type="entry name" value="FORKHEAD BOX PROTEIN L3"/>
    <property type="match status" value="1"/>
</dbReference>
<dbReference type="Pfam" id="PF00250">
    <property type="entry name" value="Forkhead"/>
    <property type="match status" value="1"/>
</dbReference>
<organism evidence="8 9">
    <name type="scientific">Crenichthys baileyi</name>
    <name type="common">White River springfish</name>
    <dbReference type="NCBI Taxonomy" id="28760"/>
    <lineage>
        <taxon>Eukaryota</taxon>
        <taxon>Metazoa</taxon>
        <taxon>Chordata</taxon>
        <taxon>Craniata</taxon>
        <taxon>Vertebrata</taxon>
        <taxon>Euteleostomi</taxon>
        <taxon>Actinopterygii</taxon>
        <taxon>Neopterygii</taxon>
        <taxon>Teleostei</taxon>
        <taxon>Neoteleostei</taxon>
        <taxon>Acanthomorphata</taxon>
        <taxon>Ovalentaria</taxon>
        <taxon>Atherinomorphae</taxon>
        <taxon>Cyprinodontiformes</taxon>
        <taxon>Goodeidae</taxon>
        <taxon>Crenichthys</taxon>
    </lineage>
</organism>
<dbReference type="EMBL" id="JAHHUM010002204">
    <property type="protein sequence ID" value="KAK5605591.1"/>
    <property type="molecule type" value="Genomic_DNA"/>
</dbReference>